<evidence type="ECO:0000256" key="1">
    <source>
        <dbReference type="SAM" id="MobiDB-lite"/>
    </source>
</evidence>
<evidence type="ECO:0000313" key="3">
    <source>
        <dbReference type="Proteomes" id="UP001054252"/>
    </source>
</evidence>
<dbReference type="EMBL" id="BPVZ01000017">
    <property type="protein sequence ID" value="GKV01462.1"/>
    <property type="molecule type" value="Genomic_DNA"/>
</dbReference>
<dbReference type="Proteomes" id="UP001054252">
    <property type="component" value="Unassembled WGS sequence"/>
</dbReference>
<organism evidence="2 3">
    <name type="scientific">Rubroshorea leprosula</name>
    <dbReference type="NCBI Taxonomy" id="152421"/>
    <lineage>
        <taxon>Eukaryota</taxon>
        <taxon>Viridiplantae</taxon>
        <taxon>Streptophyta</taxon>
        <taxon>Embryophyta</taxon>
        <taxon>Tracheophyta</taxon>
        <taxon>Spermatophyta</taxon>
        <taxon>Magnoliopsida</taxon>
        <taxon>eudicotyledons</taxon>
        <taxon>Gunneridae</taxon>
        <taxon>Pentapetalae</taxon>
        <taxon>rosids</taxon>
        <taxon>malvids</taxon>
        <taxon>Malvales</taxon>
        <taxon>Dipterocarpaceae</taxon>
        <taxon>Rubroshorea</taxon>
    </lineage>
</organism>
<feature type="compositionally biased region" description="Polar residues" evidence="1">
    <location>
        <begin position="52"/>
        <end position="61"/>
    </location>
</feature>
<gene>
    <name evidence="2" type="ORF">SLEP1_g14012</name>
</gene>
<sequence>MPGFFEPSNLLQNHQIQTTKNTNMEKTHCFAPPNSEQNHQIQNKTTKFRTKPPNSSLTRTSIPRRKDFISNPRLGSIEPRTLGFDEPAPGFLEPRRAGLEGTQDAWVPSNPGVLGSTTHAWVPRTQTCWARRNPGRLGSMEPRRGLEMKFFLRGIDVRVRDEFGGFVLNLVVQSNVFFPY</sequence>
<reference evidence="2 3" key="1">
    <citation type="journal article" date="2021" name="Commun. Biol.">
        <title>The genome of Shorea leprosula (Dipterocarpaceae) highlights the ecological relevance of drought in aseasonal tropical rainforests.</title>
        <authorList>
            <person name="Ng K.K.S."/>
            <person name="Kobayashi M.J."/>
            <person name="Fawcett J.A."/>
            <person name="Hatakeyama M."/>
            <person name="Paape T."/>
            <person name="Ng C.H."/>
            <person name="Ang C.C."/>
            <person name="Tnah L.H."/>
            <person name="Lee C.T."/>
            <person name="Nishiyama T."/>
            <person name="Sese J."/>
            <person name="O'Brien M.J."/>
            <person name="Copetti D."/>
            <person name="Mohd Noor M.I."/>
            <person name="Ong R.C."/>
            <person name="Putra M."/>
            <person name="Sireger I.Z."/>
            <person name="Indrioko S."/>
            <person name="Kosugi Y."/>
            <person name="Izuno A."/>
            <person name="Isagi Y."/>
            <person name="Lee S.L."/>
            <person name="Shimizu K.K."/>
        </authorList>
    </citation>
    <scope>NUCLEOTIDE SEQUENCE [LARGE SCALE GENOMIC DNA]</scope>
    <source>
        <strain evidence="2">214</strain>
    </source>
</reference>
<comment type="caution">
    <text evidence="2">The sequence shown here is derived from an EMBL/GenBank/DDBJ whole genome shotgun (WGS) entry which is preliminary data.</text>
</comment>
<protein>
    <submittedName>
        <fullName evidence="2">Uncharacterized protein</fullName>
    </submittedName>
</protein>
<feature type="region of interest" description="Disordered" evidence="1">
    <location>
        <begin position="30"/>
        <end position="73"/>
    </location>
</feature>
<dbReference type="AlphaFoldDB" id="A0AAV5IHN0"/>
<evidence type="ECO:0000313" key="2">
    <source>
        <dbReference type="EMBL" id="GKV01462.1"/>
    </source>
</evidence>
<accession>A0AAV5IHN0</accession>
<name>A0AAV5IHN0_9ROSI</name>
<proteinExistence type="predicted"/>
<keyword evidence="3" id="KW-1185">Reference proteome</keyword>
<feature type="compositionally biased region" description="Polar residues" evidence="1">
    <location>
        <begin position="34"/>
        <end position="45"/>
    </location>
</feature>